<dbReference type="Pfam" id="PF00128">
    <property type="entry name" value="Alpha-amylase"/>
    <property type="match status" value="1"/>
</dbReference>
<sequence>MKHPDWTKNATIYELNVRQFTPEGTFRATQQHLVRLKDLGIGIVWLMPIHPIGELERKGTLGSYYSVKDYTAINPEFGDFDDFKAFVDEAHRNGIRVIIDWVANHTSRDAVWITEHPDWYKRDSAGNIRVPYDWTDVAQLDTNNRHMWQGMASCMKYWISAANIDGFRCDMASLLPVEFWEYIRQEIDKEHRLFMLAESEDPLLHRKAFNATYYWDLHHTMNGLVQGKNTVEDLDRCFKKQHTLFSPNDMRLIFTSNHDENSWNGTEFERMGIAARQMAVFSFLIPGMPLIYNGQEAALSHRLKFFDKDSIEWNVNRNFEELYKKLTALKKEHEALWNAEWGGSFGYQFNGQSKTFTVERKKKGDIVIGLFNFSSNTASASTPPYPTTDYLKGSVHGASRGIRMLPWQYIVLVNSIS</sequence>
<proteinExistence type="predicted"/>
<dbReference type="CDD" id="cd11313">
    <property type="entry name" value="AmyAc_arch_bac_AmyA"/>
    <property type="match status" value="1"/>
</dbReference>
<gene>
    <name evidence="2" type="ORF">CLV25_11235</name>
</gene>
<evidence type="ECO:0000313" key="2">
    <source>
        <dbReference type="EMBL" id="TCN64708.1"/>
    </source>
</evidence>
<dbReference type="RefSeq" id="WP_131839853.1">
    <property type="nucleotide sequence ID" value="NZ_SLWB01000012.1"/>
</dbReference>
<dbReference type="PANTHER" id="PTHR47786:SF2">
    <property type="entry name" value="GLYCOSYL HYDROLASE FAMILY 13 CATALYTIC DOMAIN-CONTAINING PROTEIN"/>
    <property type="match status" value="1"/>
</dbReference>
<dbReference type="PANTHER" id="PTHR47786">
    <property type="entry name" value="ALPHA-1,4-GLUCAN:MALTOSE-1-PHOSPHATE MALTOSYLTRANSFERASE"/>
    <property type="match status" value="1"/>
</dbReference>
<evidence type="ECO:0000259" key="1">
    <source>
        <dbReference type="SMART" id="SM00642"/>
    </source>
</evidence>
<comment type="caution">
    <text evidence="2">The sequence shown here is derived from an EMBL/GenBank/DDBJ whole genome shotgun (WGS) entry which is preliminary data.</text>
</comment>
<dbReference type="SUPFAM" id="SSF51445">
    <property type="entry name" value="(Trans)glycosidases"/>
    <property type="match status" value="1"/>
</dbReference>
<keyword evidence="3" id="KW-1185">Reference proteome</keyword>
<protein>
    <submittedName>
        <fullName evidence="2">Alpha amylase catalytic subunit</fullName>
    </submittedName>
</protein>
<accession>A0A4R2E807</accession>
<dbReference type="Gene3D" id="3.20.20.80">
    <property type="entry name" value="Glycosidases"/>
    <property type="match status" value="1"/>
</dbReference>
<dbReference type="InterPro" id="IPR006047">
    <property type="entry name" value="GH13_cat_dom"/>
</dbReference>
<dbReference type="OrthoDB" id="9805159at2"/>
<name>A0A4R2E807_9BACT</name>
<dbReference type="InterPro" id="IPR017853">
    <property type="entry name" value="GH"/>
</dbReference>
<evidence type="ECO:0000313" key="3">
    <source>
        <dbReference type="Proteomes" id="UP000294830"/>
    </source>
</evidence>
<dbReference type="AlphaFoldDB" id="A0A4R2E807"/>
<feature type="domain" description="Glycosyl hydrolase family 13 catalytic" evidence="1">
    <location>
        <begin position="14"/>
        <end position="330"/>
    </location>
</feature>
<dbReference type="GO" id="GO:0005975">
    <property type="term" value="P:carbohydrate metabolic process"/>
    <property type="evidence" value="ECO:0007669"/>
    <property type="project" value="InterPro"/>
</dbReference>
<dbReference type="Proteomes" id="UP000294830">
    <property type="component" value="Unassembled WGS sequence"/>
</dbReference>
<dbReference type="EMBL" id="SLWB01000012">
    <property type="protein sequence ID" value="TCN64708.1"/>
    <property type="molecule type" value="Genomic_DNA"/>
</dbReference>
<organism evidence="2 3">
    <name type="scientific">Acetobacteroides hydrogenigenes</name>
    <dbReference type="NCBI Taxonomy" id="979970"/>
    <lineage>
        <taxon>Bacteria</taxon>
        <taxon>Pseudomonadati</taxon>
        <taxon>Bacteroidota</taxon>
        <taxon>Bacteroidia</taxon>
        <taxon>Bacteroidales</taxon>
        <taxon>Rikenellaceae</taxon>
        <taxon>Acetobacteroides</taxon>
    </lineage>
</organism>
<reference evidence="2 3" key="1">
    <citation type="submission" date="2019-03" db="EMBL/GenBank/DDBJ databases">
        <title>Genomic Encyclopedia of Archaeal and Bacterial Type Strains, Phase II (KMG-II): from individual species to whole genera.</title>
        <authorList>
            <person name="Goeker M."/>
        </authorList>
    </citation>
    <scope>NUCLEOTIDE SEQUENCE [LARGE SCALE GENOMIC DNA]</scope>
    <source>
        <strain evidence="2 3">RL-C</strain>
    </source>
</reference>
<dbReference type="SMART" id="SM00642">
    <property type="entry name" value="Aamy"/>
    <property type="match status" value="1"/>
</dbReference>